<dbReference type="GO" id="GO:0005615">
    <property type="term" value="C:extracellular space"/>
    <property type="evidence" value="ECO:0007669"/>
    <property type="project" value="TreeGrafter"/>
</dbReference>
<keyword evidence="3" id="KW-0964">Secreted</keyword>
<dbReference type="InterPro" id="IPR036728">
    <property type="entry name" value="PBP_GOBP_sf"/>
</dbReference>
<evidence type="ECO:0000256" key="2">
    <source>
        <dbReference type="ARBA" id="ARBA00008098"/>
    </source>
</evidence>
<dbReference type="GO" id="GO:0005549">
    <property type="term" value="F:odorant binding"/>
    <property type="evidence" value="ECO:0007669"/>
    <property type="project" value="InterPro"/>
</dbReference>
<dbReference type="CDD" id="cd23992">
    <property type="entry name" value="PBP_GOBP"/>
    <property type="match status" value="1"/>
</dbReference>
<feature type="signal peptide" evidence="5">
    <location>
        <begin position="1"/>
        <end position="17"/>
    </location>
</feature>
<keyword evidence="7" id="KW-1185">Reference proteome</keyword>
<dbReference type="AlphaFoldDB" id="A0A1A9V9C4"/>
<protein>
    <submittedName>
        <fullName evidence="6">Uncharacterized protein</fullName>
    </submittedName>
</protein>
<dbReference type="InterPro" id="IPR006170">
    <property type="entry name" value="PBP/GOBP"/>
</dbReference>
<keyword evidence="4 5" id="KW-0732">Signal</keyword>
<evidence type="ECO:0000256" key="1">
    <source>
        <dbReference type="ARBA" id="ARBA00004613"/>
    </source>
</evidence>
<evidence type="ECO:0000313" key="7">
    <source>
        <dbReference type="Proteomes" id="UP000078200"/>
    </source>
</evidence>
<dbReference type="Proteomes" id="UP000078200">
    <property type="component" value="Unassembled WGS sequence"/>
</dbReference>
<organism evidence="6 7">
    <name type="scientific">Glossina austeni</name>
    <name type="common">Savannah tsetse fly</name>
    <dbReference type="NCBI Taxonomy" id="7395"/>
    <lineage>
        <taxon>Eukaryota</taxon>
        <taxon>Metazoa</taxon>
        <taxon>Ecdysozoa</taxon>
        <taxon>Arthropoda</taxon>
        <taxon>Hexapoda</taxon>
        <taxon>Insecta</taxon>
        <taxon>Pterygota</taxon>
        <taxon>Neoptera</taxon>
        <taxon>Endopterygota</taxon>
        <taxon>Diptera</taxon>
        <taxon>Brachycera</taxon>
        <taxon>Muscomorpha</taxon>
        <taxon>Hippoboscoidea</taxon>
        <taxon>Glossinidae</taxon>
        <taxon>Glossina</taxon>
    </lineage>
</organism>
<reference evidence="6" key="1">
    <citation type="submission" date="2020-05" db="UniProtKB">
        <authorList>
            <consortium name="EnsemblMetazoa"/>
        </authorList>
    </citation>
    <scope>IDENTIFICATION</scope>
    <source>
        <strain evidence="6">TTRI</strain>
    </source>
</reference>
<name>A0A1A9V9C4_GLOAU</name>
<comment type="subcellular location">
    <subcellularLocation>
        <location evidence="1">Secreted</location>
    </subcellularLocation>
</comment>
<dbReference type="PANTHER" id="PTHR11857:SF43">
    <property type="entry name" value="GEO07291P1-RELATED"/>
    <property type="match status" value="1"/>
</dbReference>
<dbReference type="Pfam" id="PF01395">
    <property type="entry name" value="PBP_GOBP"/>
    <property type="match status" value="1"/>
</dbReference>
<proteinExistence type="inferred from homology"/>
<evidence type="ECO:0000256" key="3">
    <source>
        <dbReference type="ARBA" id="ARBA00022525"/>
    </source>
</evidence>
<comment type="similarity">
    <text evidence="2">Belongs to the PBP/GOBP family.</text>
</comment>
<dbReference type="EnsemblMetazoa" id="GAUT030008-RA">
    <property type="protein sequence ID" value="GAUT030008-PA"/>
    <property type="gene ID" value="GAUT030008"/>
</dbReference>
<dbReference type="GO" id="GO:0007608">
    <property type="term" value="P:sensory perception of smell"/>
    <property type="evidence" value="ECO:0007669"/>
    <property type="project" value="TreeGrafter"/>
</dbReference>
<accession>A0A1A9V9C4</accession>
<evidence type="ECO:0000313" key="6">
    <source>
        <dbReference type="EnsemblMetazoa" id="GAUT030008-PA"/>
    </source>
</evidence>
<dbReference type="PANTHER" id="PTHR11857">
    <property type="entry name" value="ODORANT BINDING PROTEIN-RELATED"/>
    <property type="match status" value="1"/>
</dbReference>
<dbReference type="Gene3D" id="1.10.238.20">
    <property type="entry name" value="Pheromone/general odorant binding protein domain"/>
    <property type="match status" value="1"/>
</dbReference>
<evidence type="ECO:0000256" key="4">
    <source>
        <dbReference type="ARBA" id="ARBA00022729"/>
    </source>
</evidence>
<dbReference type="VEuPathDB" id="VectorBase:GAUT030008"/>
<evidence type="ECO:0000256" key="5">
    <source>
        <dbReference type="SAM" id="SignalP"/>
    </source>
</evidence>
<dbReference type="SUPFAM" id="SSF47565">
    <property type="entry name" value="Insect pheromone/odorant-binding proteins"/>
    <property type="match status" value="1"/>
</dbReference>
<dbReference type="SMART" id="SM00708">
    <property type="entry name" value="PhBP"/>
    <property type="match status" value="1"/>
</dbReference>
<feature type="chain" id="PRO_5008399238" evidence="5">
    <location>
        <begin position="18"/>
        <end position="140"/>
    </location>
</feature>
<sequence length="140" mass="16826">MKLFLIILSATVALVFAKFDIRTKDDALKAHEECHEEFNVPDDIYEQYLDYQFPEHKLTNCYVKCWVEKMGIFTENRGFNEKNIVAQYTYENFKNLESVRHGLEKCIDHNEWETDTCTWANRVFSCWLKVNRHVVRKMFT</sequence>